<sequence length="280" mass="33183">MKTIKKLSILFFLLLILASCGTKPKSEYQKVIQDIYQKNGFDGKVTVTSVKNEGYLYSTVSTRVLFDYSEKVGDRDITVNNTFFFEKDSVTPSYDMDELNNKDLMDIQYFDDVIQSFRHQKEAIILKKNVETQLNKYIKLDTLHLSSIRPQFLRYEYDKYPEFKEFSKSQEDYKKDVLKNQQNKLPFNGYFDIDLKRYMKTGLIRFYIYYDNVTDDIFPDNEADLNFDLPFMIREMDVSNFYDGIYRLSYDNRTPEGGVSGGHSFTFLIINNRITRLIEE</sequence>
<evidence type="ECO:0008006" key="4">
    <source>
        <dbReference type="Google" id="ProtNLM"/>
    </source>
</evidence>
<organism evidence="2 3">
    <name type="scientific">Vagococcus hydrophili</name>
    <dbReference type="NCBI Taxonomy" id="2714947"/>
    <lineage>
        <taxon>Bacteria</taxon>
        <taxon>Bacillati</taxon>
        <taxon>Bacillota</taxon>
        <taxon>Bacilli</taxon>
        <taxon>Lactobacillales</taxon>
        <taxon>Enterococcaceae</taxon>
        <taxon>Vagococcus</taxon>
    </lineage>
</organism>
<evidence type="ECO:0000256" key="1">
    <source>
        <dbReference type="SAM" id="SignalP"/>
    </source>
</evidence>
<dbReference type="PROSITE" id="PS51257">
    <property type="entry name" value="PROKAR_LIPOPROTEIN"/>
    <property type="match status" value="1"/>
</dbReference>
<feature type="signal peptide" evidence="1">
    <location>
        <begin position="1"/>
        <end position="22"/>
    </location>
</feature>
<dbReference type="AlphaFoldDB" id="A0A6G8AQN1"/>
<dbReference type="RefSeq" id="WP_166033345.1">
    <property type="nucleotide sequence ID" value="NZ_CP049887.1"/>
</dbReference>
<keyword evidence="3" id="KW-1185">Reference proteome</keyword>
<dbReference type="Proteomes" id="UP000501747">
    <property type="component" value="Chromosome"/>
</dbReference>
<evidence type="ECO:0000313" key="3">
    <source>
        <dbReference type="Proteomes" id="UP000501747"/>
    </source>
</evidence>
<reference evidence="2 3" key="1">
    <citation type="submission" date="2020-03" db="EMBL/GenBank/DDBJ databases">
        <title>Vagococcus sp. nov., isolated from beetles.</title>
        <authorList>
            <person name="Hyun D.-W."/>
            <person name="Bae J.-W."/>
        </authorList>
    </citation>
    <scope>NUCLEOTIDE SEQUENCE [LARGE SCALE GENOMIC DNA]</scope>
    <source>
        <strain evidence="2 3">HDW17B</strain>
    </source>
</reference>
<gene>
    <name evidence="2" type="ORF">G7082_01150</name>
</gene>
<keyword evidence="1" id="KW-0732">Signal</keyword>
<dbReference type="EMBL" id="CP049887">
    <property type="protein sequence ID" value="QIL47233.1"/>
    <property type="molecule type" value="Genomic_DNA"/>
</dbReference>
<name>A0A6G8AQN1_9ENTE</name>
<evidence type="ECO:0000313" key="2">
    <source>
        <dbReference type="EMBL" id="QIL47233.1"/>
    </source>
</evidence>
<protein>
    <recommendedName>
        <fullName evidence="4">Lipoprotein</fullName>
    </recommendedName>
</protein>
<accession>A0A6G8AQN1</accession>
<proteinExistence type="predicted"/>
<dbReference type="KEGG" id="vhy:G7082_01150"/>
<feature type="chain" id="PRO_5039718102" description="Lipoprotein" evidence="1">
    <location>
        <begin position="23"/>
        <end position="280"/>
    </location>
</feature>